<dbReference type="NCBIfam" id="NF037979">
    <property type="entry name" value="Na_transp"/>
    <property type="match status" value="1"/>
</dbReference>
<keyword evidence="4 6" id="KW-1133">Transmembrane helix</keyword>
<accession>A0ABU3KAT8</accession>
<keyword evidence="3 6" id="KW-0812">Transmembrane</keyword>
<dbReference type="PANTHER" id="PTHR42948:SF1">
    <property type="entry name" value="TRANSPORTER"/>
    <property type="match status" value="1"/>
</dbReference>
<keyword evidence="8" id="KW-1185">Reference proteome</keyword>
<evidence type="ECO:0000313" key="7">
    <source>
        <dbReference type="EMBL" id="MDT7043533.1"/>
    </source>
</evidence>
<feature type="transmembrane region" description="Helical" evidence="6">
    <location>
        <begin position="181"/>
        <end position="206"/>
    </location>
</feature>
<evidence type="ECO:0000256" key="2">
    <source>
        <dbReference type="ARBA" id="ARBA00022448"/>
    </source>
</evidence>
<feature type="transmembrane region" description="Helical" evidence="6">
    <location>
        <begin position="303"/>
        <end position="330"/>
    </location>
</feature>
<proteinExistence type="predicted"/>
<dbReference type="PANTHER" id="PTHR42948">
    <property type="entry name" value="TRANSPORTER"/>
    <property type="match status" value="1"/>
</dbReference>
<evidence type="ECO:0000256" key="6">
    <source>
        <dbReference type="SAM" id="Phobius"/>
    </source>
</evidence>
<feature type="transmembrane region" description="Helical" evidence="6">
    <location>
        <begin position="104"/>
        <end position="125"/>
    </location>
</feature>
<protein>
    <submittedName>
        <fullName evidence="7">Sodium-dependent transporter</fullName>
    </submittedName>
</protein>
<comment type="caution">
    <text evidence="7">The sequence shown here is derived from an EMBL/GenBank/DDBJ whole genome shotgun (WGS) entry which is preliminary data.</text>
</comment>
<evidence type="ECO:0000256" key="4">
    <source>
        <dbReference type="ARBA" id="ARBA00022989"/>
    </source>
</evidence>
<evidence type="ECO:0000256" key="5">
    <source>
        <dbReference type="ARBA" id="ARBA00023136"/>
    </source>
</evidence>
<evidence type="ECO:0000256" key="1">
    <source>
        <dbReference type="ARBA" id="ARBA00004141"/>
    </source>
</evidence>
<dbReference type="Proteomes" id="UP001250932">
    <property type="component" value="Unassembled WGS sequence"/>
</dbReference>
<feature type="transmembrane region" description="Helical" evidence="6">
    <location>
        <begin position="17"/>
        <end position="34"/>
    </location>
</feature>
<evidence type="ECO:0000256" key="3">
    <source>
        <dbReference type="ARBA" id="ARBA00022692"/>
    </source>
</evidence>
<dbReference type="Pfam" id="PF00209">
    <property type="entry name" value="SNF"/>
    <property type="match status" value="2"/>
</dbReference>
<dbReference type="EMBL" id="JAQOUE010000001">
    <property type="protein sequence ID" value="MDT7043533.1"/>
    <property type="molecule type" value="Genomic_DNA"/>
</dbReference>
<feature type="transmembrane region" description="Helical" evidence="6">
    <location>
        <begin position="151"/>
        <end position="169"/>
    </location>
</feature>
<gene>
    <name evidence="7" type="ORF">PPG34_14335</name>
</gene>
<dbReference type="InterPro" id="IPR047218">
    <property type="entry name" value="YocR/YhdH-like"/>
</dbReference>
<feature type="transmembrane region" description="Helical" evidence="6">
    <location>
        <begin position="351"/>
        <end position="374"/>
    </location>
</feature>
<dbReference type="PRINTS" id="PR00176">
    <property type="entry name" value="NANEUSMPORT"/>
</dbReference>
<feature type="transmembrane region" description="Helical" evidence="6">
    <location>
        <begin position="226"/>
        <end position="249"/>
    </location>
</feature>
<comment type="subcellular location">
    <subcellularLocation>
        <location evidence="1">Membrane</location>
        <topology evidence="1">Multi-pass membrane protein</topology>
    </subcellularLocation>
</comment>
<feature type="transmembrane region" description="Helical" evidence="6">
    <location>
        <begin position="394"/>
        <end position="412"/>
    </location>
</feature>
<dbReference type="CDD" id="cd10336">
    <property type="entry name" value="SLC6sbd_Tyt1-Like"/>
    <property type="match status" value="1"/>
</dbReference>
<evidence type="ECO:0000313" key="8">
    <source>
        <dbReference type="Proteomes" id="UP001250932"/>
    </source>
</evidence>
<organism evidence="7 8">
    <name type="scientific">Candidatus Nitronereus thalassa</name>
    <dbReference type="NCBI Taxonomy" id="3020898"/>
    <lineage>
        <taxon>Bacteria</taxon>
        <taxon>Pseudomonadati</taxon>
        <taxon>Nitrospirota</taxon>
        <taxon>Nitrospiria</taxon>
        <taxon>Nitrospirales</taxon>
        <taxon>Nitrospiraceae</taxon>
        <taxon>Candidatus Nitronereus</taxon>
    </lineage>
</organism>
<dbReference type="PROSITE" id="PS50267">
    <property type="entry name" value="NA_NEUROTRAN_SYMP_3"/>
    <property type="match status" value="1"/>
</dbReference>
<dbReference type="InterPro" id="IPR000175">
    <property type="entry name" value="Na/ntran_symport"/>
</dbReference>
<feature type="transmembrane region" description="Helical" evidence="6">
    <location>
        <begin position="261"/>
        <end position="283"/>
    </location>
</feature>
<keyword evidence="5 6" id="KW-0472">Membrane</keyword>
<dbReference type="InterPro" id="IPR037272">
    <property type="entry name" value="SNS_sf"/>
</dbReference>
<feature type="transmembrane region" description="Helical" evidence="6">
    <location>
        <begin position="46"/>
        <end position="66"/>
    </location>
</feature>
<reference evidence="7 8" key="1">
    <citation type="journal article" date="2023" name="ISME J.">
        <title>Cultivation and genomic characterization of novel and ubiquitous marine nitrite-oxidizing bacteria from the Nitrospirales.</title>
        <authorList>
            <person name="Mueller A.J."/>
            <person name="Daebeler A."/>
            <person name="Herbold C.W."/>
            <person name="Kirkegaard R.H."/>
            <person name="Daims H."/>
        </authorList>
    </citation>
    <scope>NUCLEOTIDE SEQUENCE [LARGE SCALE GENOMIC DNA]</scope>
    <source>
        <strain evidence="7 8">EB</strain>
    </source>
</reference>
<dbReference type="SUPFAM" id="SSF161070">
    <property type="entry name" value="SNF-like"/>
    <property type="match status" value="1"/>
</dbReference>
<name>A0ABU3KAT8_9BACT</name>
<feature type="transmembrane region" description="Helical" evidence="6">
    <location>
        <begin position="433"/>
        <end position="452"/>
    </location>
</feature>
<sequence length="454" mass="48855">MISNDQQSIHGQWSSRWTFIMAATGAAVGLGNIWKFPYLTGIHGGSAFVLVYILCVAALGIPMMMAEVMIGRRGRQTPINTMRALAQENNASQSWQLIGWSGTLAGMLILSYYSVIGGWTIGYIIHSATGSFSGLNGEGASALFQEFVGSPLIQVGWHTLFMIITMYIVGRGVQSGLEKAVTYLMPALFVLLLTLVGYAMTTGYFMKGLAFLFTPDFSHFSGTSMLTAMGQAFFSLSLGMGTIMIYGSYVPKGTSIASTSVAIALADSMVALLAGMAIFPIVFANTLEPGAGPSLIFETIPVAFGHMAAGMLFGTLFFVLLLVAAWTSSISLIEPAVTMMIENFNMTRKQAALWTGLATWLLGLGTAFSFNLWTNVKVFGMTFFDLLDFLTSNLMLPIGGIGIAIFAGWLMTKDTSHAELNMNTEAGYSLWQILIRFIAPIAVSIVLIHAIGVF</sequence>
<keyword evidence="2" id="KW-0813">Transport</keyword>